<proteinExistence type="predicted"/>
<dbReference type="AlphaFoldDB" id="A0A0C4FE68"/>
<name>A0A0C4FE68_PUCT1</name>
<reference evidence="3 4" key="3">
    <citation type="journal article" date="2017" name="G3 (Bethesda)">
        <title>Comparative analysis highlights variable genome content of wheat rusts and divergence of the mating loci.</title>
        <authorList>
            <person name="Cuomo C.A."/>
            <person name="Bakkeren G."/>
            <person name="Khalil H.B."/>
            <person name="Panwar V."/>
            <person name="Joly D."/>
            <person name="Linning R."/>
            <person name="Sakthikumar S."/>
            <person name="Song X."/>
            <person name="Adiconis X."/>
            <person name="Fan L."/>
            <person name="Goldberg J.M."/>
            <person name="Levin J.Z."/>
            <person name="Young S."/>
            <person name="Zeng Q."/>
            <person name="Anikster Y."/>
            <person name="Bruce M."/>
            <person name="Wang M."/>
            <person name="Yin C."/>
            <person name="McCallum B."/>
            <person name="Szabo L.J."/>
            <person name="Hulbert S."/>
            <person name="Chen X."/>
            <person name="Fellers J.P."/>
        </authorList>
    </citation>
    <scope>NUCLEOTIDE SEQUENCE</scope>
    <source>
        <strain evidence="3">isolate 1-1 / race 1 (BBBD)</strain>
        <strain evidence="4">Isolate 1-1 / race 1 (BBBD)</strain>
    </source>
</reference>
<reference evidence="2" key="1">
    <citation type="submission" date="2009-11" db="EMBL/GenBank/DDBJ databases">
        <authorList>
            <consortium name="The Broad Institute Genome Sequencing Platform"/>
            <person name="Ward D."/>
            <person name="Feldgarden M."/>
            <person name="Earl A."/>
            <person name="Young S.K."/>
            <person name="Zeng Q."/>
            <person name="Koehrsen M."/>
            <person name="Alvarado L."/>
            <person name="Berlin A."/>
            <person name="Bochicchio J."/>
            <person name="Borenstein D."/>
            <person name="Chapman S.B."/>
            <person name="Chen Z."/>
            <person name="Engels R."/>
            <person name="Freedman E."/>
            <person name="Gellesch M."/>
            <person name="Goldberg J."/>
            <person name="Griggs A."/>
            <person name="Gujja S."/>
            <person name="Heilman E."/>
            <person name="Heiman D."/>
            <person name="Hepburn T."/>
            <person name="Howarth C."/>
            <person name="Jen D."/>
            <person name="Larson L."/>
            <person name="Lewis B."/>
            <person name="Mehta T."/>
            <person name="Park D."/>
            <person name="Pearson M."/>
            <person name="Roberts A."/>
            <person name="Saif S."/>
            <person name="Shea T."/>
            <person name="Shenoy N."/>
            <person name="Sisk P."/>
            <person name="Stolte C."/>
            <person name="Sykes S."/>
            <person name="Thomson T."/>
            <person name="Walk T."/>
            <person name="White J."/>
            <person name="Yandava C."/>
            <person name="Izard J."/>
            <person name="Baranova O.V."/>
            <person name="Blanton J.M."/>
            <person name="Tanner A.C."/>
            <person name="Dewhirst F.E."/>
            <person name="Haas B."/>
            <person name="Nusbaum C."/>
            <person name="Birren B."/>
        </authorList>
    </citation>
    <scope>NUCLEOTIDE SEQUENCE [LARGE SCALE GENOMIC DNA]</scope>
    <source>
        <strain evidence="2">1-1 BBBD Race 1</strain>
    </source>
</reference>
<organism evidence="3 4">
    <name type="scientific">Puccinia triticina (isolate 1-1 / race 1 (BBBD))</name>
    <name type="common">Brown leaf rust fungus</name>
    <dbReference type="NCBI Taxonomy" id="630390"/>
    <lineage>
        <taxon>Eukaryota</taxon>
        <taxon>Fungi</taxon>
        <taxon>Dikarya</taxon>
        <taxon>Basidiomycota</taxon>
        <taxon>Pucciniomycotina</taxon>
        <taxon>Pucciniomycetes</taxon>
        <taxon>Pucciniales</taxon>
        <taxon>Pucciniaceae</taxon>
        <taxon>Puccinia</taxon>
    </lineage>
</organism>
<gene>
    <name evidence="2" type="ORF">PTTG_11524</name>
</gene>
<feature type="region of interest" description="Disordered" evidence="1">
    <location>
        <begin position="1"/>
        <end position="150"/>
    </location>
</feature>
<feature type="compositionally biased region" description="Low complexity" evidence="1">
    <location>
        <begin position="106"/>
        <end position="142"/>
    </location>
</feature>
<dbReference type="Proteomes" id="UP000005240">
    <property type="component" value="Unassembled WGS sequence"/>
</dbReference>
<evidence type="ECO:0000256" key="1">
    <source>
        <dbReference type="SAM" id="MobiDB-lite"/>
    </source>
</evidence>
<dbReference type="VEuPathDB" id="FungiDB:PTTG_11524"/>
<accession>A0A0C4FE68</accession>
<dbReference type="EMBL" id="ADAS02001015">
    <property type="protein sequence ID" value="OAV86554.1"/>
    <property type="molecule type" value="Genomic_DNA"/>
</dbReference>
<evidence type="ECO:0000313" key="2">
    <source>
        <dbReference type="EMBL" id="OAV86554.1"/>
    </source>
</evidence>
<keyword evidence="4" id="KW-1185">Reference proteome</keyword>
<reference evidence="3" key="4">
    <citation type="submission" date="2025-05" db="UniProtKB">
        <authorList>
            <consortium name="EnsemblFungi"/>
        </authorList>
    </citation>
    <scope>IDENTIFICATION</scope>
    <source>
        <strain evidence="3">isolate 1-1 / race 1 (BBBD)</strain>
    </source>
</reference>
<protein>
    <submittedName>
        <fullName evidence="2 3">Uncharacterized protein</fullName>
    </submittedName>
</protein>
<evidence type="ECO:0000313" key="4">
    <source>
        <dbReference type="Proteomes" id="UP000005240"/>
    </source>
</evidence>
<sequence length="150" mass="15621">TSSFCSLLPASSIHLPPQAAKPTGKAQRSVAGAHCSSTPTSPKTMAPTAYPPETWPTTYLQPQGPPRAPPSLAHRCSQEETLRSRLLTPSSKPPPPPPAPRREIPSHSSSTSSRNARSPSPGDILAPPRSSRSSAGTPSSMPRTTAPSST</sequence>
<evidence type="ECO:0000313" key="3">
    <source>
        <dbReference type="EnsemblFungi" id="PTTG_11524-t43_1-p1"/>
    </source>
</evidence>
<reference evidence="2" key="2">
    <citation type="submission" date="2016-05" db="EMBL/GenBank/DDBJ databases">
        <title>Comparative analysis highlights variable genome content of wheat rusts and divergence of the mating loci.</title>
        <authorList>
            <person name="Cuomo C.A."/>
            <person name="Bakkeren G."/>
            <person name="Szabo L."/>
            <person name="Khalil H."/>
            <person name="Joly D."/>
            <person name="Goldberg J."/>
            <person name="Young S."/>
            <person name="Zeng Q."/>
            <person name="Fellers J."/>
        </authorList>
    </citation>
    <scope>NUCLEOTIDE SEQUENCE [LARGE SCALE GENOMIC DNA]</scope>
    <source>
        <strain evidence="2">1-1 BBBD Race 1</strain>
    </source>
</reference>
<dbReference type="EnsemblFungi" id="PTTG_11524-t43_1">
    <property type="protein sequence ID" value="PTTG_11524-t43_1-p1"/>
    <property type="gene ID" value="PTTG_11524"/>
</dbReference>